<gene>
    <name evidence="2" type="ORF">XM38_028920</name>
</gene>
<protein>
    <submittedName>
        <fullName evidence="2">Uncharacterized protein</fullName>
    </submittedName>
</protein>
<proteinExistence type="predicted"/>
<evidence type="ECO:0000313" key="3">
    <source>
        <dbReference type="Proteomes" id="UP000191901"/>
    </source>
</evidence>
<accession>A0A1Z3HNR2</accession>
<evidence type="ECO:0000313" key="2">
    <source>
        <dbReference type="EMBL" id="ASC71938.1"/>
    </source>
</evidence>
<feature type="compositionally biased region" description="Basic and acidic residues" evidence="1">
    <location>
        <begin position="58"/>
        <end position="75"/>
    </location>
</feature>
<dbReference type="AlphaFoldDB" id="A0A1Z3HNR2"/>
<feature type="region of interest" description="Disordered" evidence="1">
    <location>
        <begin position="125"/>
        <end position="193"/>
    </location>
</feature>
<sequence length="193" mass="21135">MGGLGGQIAGKSLQITYGFLAQQWVGWANSLPLLLATVETLGLPTNPCEQGKQKGRRQKAEIKAEGRRQKAEGRRQKQWVGWANSLPLLLATVETLGLPTNPCEQGKQKGRGQLVLYDFQSGSAKRVAAPQGQRSRWHSLPGGHREGRNKGRRQKAACPVRVAAPQGQRSRWHSLPGGHREGRRQKAASNRGL</sequence>
<dbReference type="KEGG" id="hhg:XM38_028920"/>
<dbReference type="EMBL" id="CP021983">
    <property type="protein sequence ID" value="ASC71938.1"/>
    <property type="molecule type" value="Genomic_DNA"/>
</dbReference>
<feature type="region of interest" description="Disordered" evidence="1">
    <location>
        <begin position="45"/>
        <end position="76"/>
    </location>
</feature>
<organism evidence="2 3">
    <name type="scientific">Halomicronema hongdechloris C2206</name>
    <dbReference type="NCBI Taxonomy" id="1641165"/>
    <lineage>
        <taxon>Bacteria</taxon>
        <taxon>Bacillati</taxon>
        <taxon>Cyanobacteriota</taxon>
        <taxon>Cyanophyceae</taxon>
        <taxon>Nodosilineales</taxon>
        <taxon>Nodosilineaceae</taxon>
        <taxon>Halomicronema</taxon>
    </lineage>
</organism>
<dbReference type="Proteomes" id="UP000191901">
    <property type="component" value="Chromosome"/>
</dbReference>
<reference evidence="2 3" key="1">
    <citation type="journal article" date="2016" name="Biochim. Biophys. Acta">
        <title>Characterization of red-shifted phycobilisomes isolated from the chlorophyll f-containing cyanobacterium Halomicronema hongdechloris.</title>
        <authorList>
            <person name="Li Y."/>
            <person name="Lin Y."/>
            <person name="Garvey C.J."/>
            <person name="Birch D."/>
            <person name="Corkery R.W."/>
            <person name="Loughlin P.C."/>
            <person name="Scheer H."/>
            <person name="Willows R.D."/>
            <person name="Chen M."/>
        </authorList>
    </citation>
    <scope>NUCLEOTIDE SEQUENCE [LARGE SCALE GENOMIC DNA]</scope>
    <source>
        <strain evidence="2 3">C2206</strain>
    </source>
</reference>
<evidence type="ECO:0000256" key="1">
    <source>
        <dbReference type="SAM" id="MobiDB-lite"/>
    </source>
</evidence>
<keyword evidence="3" id="KW-1185">Reference proteome</keyword>
<name>A0A1Z3HNR2_9CYAN</name>